<reference evidence="8" key="1">
    <citation type="journal article" date="2014" name="Int. J. Syst. Evol. Microbiol.">
        <title>Complete genome sequence of Corynebacterium casei LMG S-19264T (=DSM 44701T), isolated from a smear-ripened cheese.</title>
        <authorList>
            <consortium name="US DOE Joint Genome Institute (JGI-PGF)"/>
            <person name="Walter F."/>
            <person name="Albersmeier A."/>
            <person name="Kalinowski J."/>
            <person name="Ruckert C."/>
        </authorList>
    </citation>
    <scope>NUCLEOTIDE SEQUENCE</scope>
    <source>
        <strain evidence="8">CGMCC 1.15966</strain>
    </source>
</reference>
<keyword evidence="4" id="KW-0472">Membrane</keyword>
<evidence type="ECO:0000256" key="1">
    <source>
        <dbReference type="ARBA" id="ARBA00004442"/>
    </source>
</evidence>
<dbReference type="Pfam" id="PF07980">
    <property type="entry name" value="SusD_RagB"/>
    <property type="match status" value="1"/>
</dbReference>
<comment type="caution">
    <text evidence="8">The sequence shown here is derived from an EMBL/GenBank/DDBJ whole genome shotgun (WGS) entry which is preliminary data.</text>
</comment>
<dbReference type="AlphaFoldDB" id="A0A8H9G042"/>
<evidence type="ECO:0000259" key="6">
    <source>
        <dbReference type="Pfam" id="PF07980"/>
    </source>
</evidence>
<comment type="similarity">
    <text evidence="2">Belongs to the SusD family.</text>
</comment>
<organism evidence="8 9">
    <name type="scientific">Sphingobacterium cellulitidis</name>
    <dbReference type="NCBI Taxonomy" id="1768011"/>
    <lineage>
        <taxon>Bacteria</taxon>
        <taxon>Pseudomonadati</taxon>
        <taxon>Bacteroidota</taxon>
        <taxon>Sphingobacteriia</taxon>
        <taxon>Sphingobacteriales</taxon>
        <taxon>Sphingobacteriaceae</taxon>
        <taxon>Sphingobacterium</taxon>
    </lineage>
</organism>
<evidence type="ECO:0000256" key="4">
    <source>
        <dbReference type="ARBA" id="ARBA00023136"/>
    </source>
</evidence>
<sequence length="470" mass="53963">MIMKKTNKILIVYFIVLAYTLLVSSCADEFLDKRKDKSQIVPETLDDVQLLLDNNVQNFGSTPGLPTIAADEFFTDQAVLSNLEIYERNSYTWAKDFYEGTIFNLDWTNPFQQIFYANTVLDILSEIKESSKESSTRGLNLQGAALFHRSYAFYNLAQLFAENYLPSFNDQAPGIPLKLTGNIHEPLTRASLKDTYARIISDLKLADNLLPSEVENLTRPSKVSAKALLARIYLSISDYHNALKYAQQAMPTLSLLDYSEIDTTNTIKNLFPAALPKENPEIAFYSVSTGYYFPVYNSRVMVDSLFYEDYEKGDLRKIIFFRKLANSKYVVFRGSYSSIHTSEYFSGLALDELLLIQAECLARTGKGKQAIQVLNSLRRARFSKGEYEDLQWQSDQETLSLVLQERRKELFARGLRLGDLKRLNREDQFKKTLIRNLDGKELVLEPDDPRYIFPIPSDEIQRHGFVQNNR</sequence>
<evidence type="ECO:0000256" key="3">
    <source>
        <dbReference type="ARBA" id="ARBA00022729"/>
    </source>
</evidence>
<keyword evidence="5" id="KW-0998">Cell outer membrane</keyword>
<dbReference type="EMBL" id="BMKM01000005">
    <property type="protein sequence ID" value="GGE23972.1"/>
    <property type="molecule type" value="Genomic_DNA"/>
</dbReference>
<dbReference type="GO" id="GO:0009279">
    <property type="term" value="C:cell outer membrane"/>
    <property type="evidence" value="ECO:0007669"/>
    <property type="project" value="UniProtKB-SubCell"/>
</dbReference>
<evidence type="ECO:0000313" key="9">
    <source>
        <dbReference type="Proteomes" id="UP000614460"/>
    </source>
</evidence>
<dbReference type="Gene3D" id="1.25.40.390">
    <property type="match status" value="1"/>
</dbReference>
<gene>
    <name evidence="8" type="ORF">GCM10011516_22030</name>
</gene>
<evidence type="ECO:0000259" key="7">
    <source>
        <dbReference type="Pfam" id="PF14322"/>
    </source>
</evidence>
<evidence type="ECO:0000256" key="2">
    <source>
        <dbReference type="ARBA" id="ARBA00006275"/>
    </source>
</evidence>
<dbReference type="InterPro" id="IPR012944">
    <property type="entry name" value="SusD_RagB_dom"/>
</dbReference>
<comment type="subcellular location">
    <subcellularLocation>
        <location evidence="1">Cell outer membrane</location>
    </subcellularLocation>
</comment>
<reference evidence="8" key="2">
    <citation type="submission" date="2020-09" db="EMBL/GenBank/DDBJ databases">
        <authorList>
            <person name="Sun Q."/>
            <person name="Zhou Y."/>
        </authorList>
    </citation>
    <scope>NUCLEOTIDE SEQUENCE</scope>
    <source>
        <strain evidence="8">CGMCC 1.15966</strain>
    </source>
</reference>
<keyword evidence="3" id="KW-0732">Signal</keyword>
<feature type="domain" description="SusD-like N-terminal" evidence="7">
    <location>
        <begin position="29"/>
        <end position="234"/>
    </location>
</feature>
<dbReference type="Proteomes" id="UP000614460">
    <property type="component" value="Unassembled WGS sequence"/>
</dbReference>
<feature type="domain" description="RagB/SusD" evidence="6">
    <location>
        <begin position="334"/>
        <end position="469"/>
    </location>
</feature>
<name>A0A8H9G042_9SPHI</name>
<dbReference type="PROSITE" id="PS51257">
    <property type="entry name" value="PROKAR_LIPOPROTEIN"/>
    <property type="match status" value="1"/>
</dbReference>
<evidence type="ECO:0000313" key="8">
    <source>
        <dbReference type="EMBL" id="GGE23972.1"/>
    </source>
</evidence>
<dbReference type="SUPFAM" id="SSF48452">
    <property type="entry name" value="TPR-like"/>
    <property type="match status" value="1"/>
</dbReference>
<protein>
    <submittedName>
        <fullName evidence="8">Membrane protein</fullName>
    </submittedName>
</protein>
<dbReference type="InterPro" id="IPR011990">
    <property type="entry name" value="TPR-like_helical_dom_sf"/>
</dbReference>
<dbReference type="InterPro" id="IPR033985">
    <property type="entry name" value="SusD-like_N"/>
</dbReference>
<proteinExistence type="inferred from homology"/>
<accession>A0A8H9G042</accession>
<evidence type="ECO:0000256" key="5">
    <source>
        <dbReference type="ARBA" id="ARBA00023237"/>
    </source>
</evidence>
<keyword evidence="9" id="KW-1185">Reference proteome</keyword>
<dbReference type="Pfam" id="PF14322">
    <property type="entry name" value="SusD-like_3"/>
    <property type="match status" value="1"/>
</dbReference>